<feature type="repeat" description="NHL" evidence="2">
    <location>
        <begin position="393"/>
        <end position="429"/>
    </location>
</feature>
<dbReference type="AlphaFoldDB" id="A0A1V4HCD9"/>
<dbReference type="PANTHER" id="PTHR24104">
    <property type="entry name" value="E3 UBIQUITIN-PROTEIN LIGASE NHLRC1-RELATED"/>
    <property type="match status" value="1"/>
</dbReference>
<feature type="repeat" description="NHL" evidence="2">
    <location>
        <begin position="193"/>
        <end position="236"/>
    </location>
</feature>
<dbReference type="InterPro" id="IPR001119">
    <property type="entry name" value="SLH_dom"/>
</dbReference>
<dbReference type="InterPro" id="IPR050952">
    <property type="entry name" value="TRIM-NHL_E3_ligases"/>
</dbReference>
<feature type="region of interest" description="Disordered" evidence="3">
    <location>
        <begin position="805"/>
        <end position="833"/>
    </location>
</feature>
<dbReference type="InterPro" id="IPR013783">
    <property type="entry name" value="Ig-like_fold"/>
</dbReference>
<dbReference type="PROSITE" id="PS50853">
    <property type="entry name" value="FN3"/>
    <property type="match status" value="2"/>
</dbReference>
<feature type="repeat" description="NHL" evidence="2">
    <location>
        <begin position="52"/>
        <end position="89"/>
    </location>
</feature>
<dbReference type="PROSITE" id="PS51272">
    <property type="entry name" value="SLH"/>
    <property type="match status" value="3"/>
</dbReference>
<dbReference type="CDD" id="cd14955">
    <property type="entry name" value="NHL_like_4"/>
    <property type="match status" value="1"/>
</dbReference>
<protein>
    <submittedName>
        <fullName evidence="6">Uncharacterized protein</fullName>
    </submittedName>
</protein>
<evidence type="ECO:0000313" key="6">
    <source>
        <dbReference type="EMBL" id="OPH50000.1"/>
    </source>
</evidence>
<proteinExistence type="predicted"/>
<feature type="repeat" description="NHL" evidence="2">
    <location>
        <begin position="248"/>
        <end position="284"/>
    </location>
</feature>
<dbReference type="InterPro" id="IPR011042">
    <property type="entry name" value="6-blade_b-propeller_TolB-like"/>
</dbReference>
<feature type="domain" description="SLH" evidence="5">
    <location>
        <begin position="1039"/>
        <end position="1102"/>
    </location>
</feature>
<evidence type="ECO:0000259" key="5">
    <source>
        <dbReference type="PROSITE" id="PS51272"/>
    </source>
</evidence>
<dbReference type="PROSITE" id="PS51125">
    <property type="entry name" value="NHL"/>
    <property type="match status" value="12"/>
</dbReference>
<evidence type="ECO:0000259" key="4">
    <source>
        <dbReference type="PROSITE" id="PS50853"/>
    </source>
</evidence>
<reference evidence="7" key="1">
    <citation type="submission" date="2016-07" db="EMBL/GenBank/DDBJ databases">
        <authorList>
            <person name="Florea S."/>
            <person name="Webb J.S."/>
            <person name="Jaromczyk J."/>
            <person name="Schardl C.L."/>
        </authorList>
    </citation>
    <scope>NUCLEOTIDE SEQUENCE [LARGE SCALE GENOMIC DNA]</scope>
    <source>
        <strain evidence="7">CY1</strain>
    </source>
</reference>
<dbReference type="OrthoDB" id="9799230at2"/>
<dbReference type="GO" id="GO:0008270">
    <property type="term" value="F:zinc ion binding"/>
    <property type="evidence" value="ECO:0007669"/>
    <property type="project" value="UniProtKB-KW"/>
</dbReference>
<feature type="repeat" description="NHL" evidence="2">
    <location>
        <begin position="98"/>
        <end position="137"/>
    </location>
</feature>
<dbReference type="RefSeq" id="WP_079418136.1">
    <property type="nucleotide sequence ID" value="NZ_MBTG01000036.1"/>
</dbReference>
<feature type="domain" description="SLH" evidence="5">
    <location>
        <begin position="978"/>
        <end position="1038"/>
    </location>
</feature>
<dbReference type="Proteomes" id="UP000190626">
    <property type="component" value="Unassembled WGS sequence"/>
</dbReference>
<feature type="repeat" description="NHL" evidence="2">
    <location>
        <begin position="583"/>
        <end position="622"/>
    </location>
</feature>
<feature type="domain" description="SLH" evidence="5">
    <location>
        <begin position="1104"/>
        <end position="1159"/>
    </location>
</feature>
<feature type="repeat" description="NHL" evidence="2">
    <location>
        <begin position="287"/>
        <end position="330"/>
    </location>
</feature>
<dbReference type="PANTHER" id="PTHR24104:SF25">
    <property type="entry name" value="PROTEIN LIN-41"/>
    <property type="match status" value="1"/>
</dbReference>
<dbReference type="SUPFAM" id="SSF49265">
    <property type="entry name" value="Fibronectin type III"/>
    <property type="match status" value="1"/>
</dbReference>
<dbReference type="SUPFAM" id="SSF101898">
    <property type="entry name" value="NHL repeat"/>
    <property type="match status" value="1"/>
</dbReference>
<dbReference type="Gene3D" id="2.60.40.10">
    <property type="entry name" value="Immunoglobulins"/>
    <property type="match status" value="2"/>
</dbReference>
<dbReference type="STRING" id="1469647.BC351_36505"/>
<keyword evidence="7" id="KW-1185">Reference proteome</keyword>
<name>A0A1V4HCD9_9BACL</name>
<dbReference type="Gene3D" id="2.40.10.500">
    <property type="match status" value="2"/>
</dbReference>
<evidence type="ECO:0000256" key="2">
    <source>
        <dbReference type="PROSITE-ProRule" id="PRU00504"/>
    </source>
</evidence>
<dbReference type="SMART" id="SM00060">
    <property type="entry name" value="FN3"/>
    <property type="match status" value="2"/>
</dbReference>
<dbReference type="SUPFAM" id="SSF63829">
    <property type="entry name" value="Calcium-dependent phosphotriesterase"/>
    <property type="match status" value="1"/>
</dbReference>
<gene>
    <name evidence="6" type="ORF">BC351_36505</name>
</gene>
<evidence type="ECO:0000313" key="7">
    <source>
        <dbReference type="Proteomes" id="UP000190626"/>
    </source>
</evidence>
<accession>A0A1V4HCD9</accession>
<evidence type="ECO:0000256" key="1">
    <source>
        <dbReference type="ARBA" id="ARBA00022737"/>
    </source>
</evidence>
<dbReference type="InterPro" id="IPR036116">
    <property type="entry name" value="FN3_sf"/>
</dbReference>
<dbReference type="Pfam" id="PF00041">
    <property type="entry name" value="fn3"/>
    <property type="match status" value="2"/>
</dbReference>
<feature type="domain" description="Fibronectin type-III" evidence="4">
    <location>
        <begin position="624"/>
        <end position="713"/>
    </location>
</feature>
<evidence type="ECO:0000256" key="3">
    <source>
        <dbReference type="SAM" id="MobiDB-lite"/>
    </source>
</evidence>
<dbReference type="InterPro" id="IPR003961">
    <property type="entry name" value="FN3_dom"/>
</dbReference>
<dbReference type="Pfam" id="PF00395">
    <property type="entry name" value="SLH"/>
    <property type="match status" value="3"/>
</dbReference>
<feature type="repeat" description="NHL" evidence="2">
    <location>
        <begin position="537"/>
        <end position="573"/>
    </location>
</feature>
<feature type="repeat" description="NHL" evidence="2">
    <location>
        <begin position="345"/>
        <end position="381"/>
    </location>
</feature>
<dbReference type="Pfam" id="PF01436">
    <property type="entry name" value="NHL"/>
    <property type="match status" value="12"/>
</dbReference>
<dbReference type="CDD" id="cd00063">
    <property type="entry name" value="FN3"/>
    <property type="match status" value="2"/>
</dbReference>
<feature type="repeat" description="NHL" evidence="2">
    <location>
        <begin position="146"/>
        <end position="185"/>
    </location>
</feature>
<sequence length="1159" mass="121562">MTNTNQSKIKREKTKWYMLSFALFILIGAWLFANPVQATEQWSQYGKPVPVSSGELGGFINPGGVAVDNSGNVYVADTNNNRIQKLTASTGVWSQWGGQHGSDVGQFANPRGVAVDSSGNVYVADTNNHRIQKLSVDTGVWSQWGSQYGSGLGQFAYPNGVAVDKSGNVYVADTYNNRIQKLSVDTGLWSQWGSETFKTGSDLGQFAYPRGVAVDSSGNVYVADTDNHRIQKLTATTWSQWGGQNGDGDELGEFSSPTGVAVDSSGNVYVADRDNNRIQKLTAATWSQLGGENGSELGQFAYPTGVAVDSGGNVYVSDFNNNRIQKLTAATGGWKQWATMGMGAGTAPKEFHSPRGVAVDSSGNVYVADTNNHRIQKLTVSTGAWSQWGGQDGSGLGEFSSPTGVAVDSSGNVYVADTNNNRIQKLTASTEGWSQLDGENSSDLGQFTAPSGVAVDSSGNVYVADTYNHRIQKLTASTGHWSQLGGQYGNDLGQFSSPTGVAVDSSGNVYVSDNDNNRIQKLPASTGHWSQLGGKDGNDLGQFIYPTGVAVDSSGNVYVSDSDNDRIQKLTASTGGWSQWGGGQYGSDLGQFASPTGVAVDSNGNLYVADTNNHRIQKLVTTVVPNAPTGVMAMAGDQQAAISFTAPAYNGGSAITSYTVTANPGGKTGTGTTSPITVTGLTNGTTYSFTVIATNIDGNSAASSEVSVTPQLPIPGVPLLATPVAGNAQVALTWNPVNGSTGYRVYQSVNSATYGTEVTTVSGSVYSYNVTDSVYRSTVTGLANGTTYYFVVKAINAGGDSAASNQVSATPIAPSEPPSSGGGGGGSTGSMSPIISTDGTLTLPVGRSGEVSLQKEVTVSIPTGATAKELKITIEKLVNTQNLITDKHVLASPIFEILKNFSENFSKPVTLTFVFDKTKLSGNQTAAVYYFDEAKKEWVEVSGGKINENYITVQVDHFTKYAVFAVGQAATVPTPDTKPTINFSDISGHWAEAIIKQAVSRGIVGGYPDGTFKPGKTVTRAEFTVMLMNTLKPQGAGAALTFTDKAKIGSWAQTAVEQAVQAGMIKGYEDGTFRPDAVITRAEMAVMIGGALGQSTAANASTDFADDKDIPAWAKASVSYVKQAGIVQGKSDNHFAPEDHATRAEAVTVLMNVLAQKSK</sequence>
<organism evidence="6 7">
    <name type="scientific">Paenibacillus ferrarius</name>
    <dbReference type="NCBI Taxonomy" id="1469647"/>
    <lineage>
        <taxon>Bacteria</taxon>
        <taxon>Bacillati</taxon>
        <taxon>Bacillota</taxon>
        <taxon>Bacilli</taxon>
        <taxon>Bacillales</taxon>
        <taxon>Paenibacillaceae</taxon>
        <taxon>Paenibacillus</taxon>
    </lineage>
</organism>
<keyword evidence="1" id="KW-0677">Repeat</keyword>
<comment type="caution">
    <text evidence="6">The sequence shown here is derived from an EMBL/GenBank/DDBJ whole genome shotgun (WGS) entry which is preliminary data.</text>
</comment>
<dbReference type="EMBL" id="MBTG01000036">
    <property type="protein sequence ID" value="OPH50000.1"/>
    <property type="molecule type" value="Genomic_DNA"/>
</dbReference>
<feature type="repeat" description="NHL" evidence="2">
    <location>
        <begin position="482"/>
        <end position="525"/>
    </location>
</feature>
<dbReference type="Gene3D" id="2.60.220.30">
    <property type="match status" value="1"/>
</dbReference>
<dbReference type="InterPro" id="IPR001258">
    <property type="entry name" value="NHL_repeat"/>
</dbReference>
<dbReference type="Gene3D" id="2.120.10.30">
    <property type="entry name" value="TolB, C-terminal domain"/>
    <property type="match status" value="5"/>
</dbReference>
<feature type="repeat" description="NHL" evidence="2">
    <location>
        <begin position="438"/>
        <end position="477"/>
    </location>
</feature>
<feature type="domain" description="Fibronectin type-III" evidence="4">
    <location>
        <begin position="715"/>
        <end position="815"/>
    </location>
</feature>